<dbReference type="EMBL" id="BMPG01000001">
    <property type="protein sequence ID" value="GGL52368.1"/>
    <property type="molecule type" value="Genomic_DNA"/>
</dbReference>
<protein>
    <submittedName>
        <fullName evidence="1">Uncharacterized protein</fullName>
    </submittedName>
</protein>
<proteinExistence type="predicted"/>
<organism evidence="1 2">
    <name type="scientific">Halocalculus aciditolerans</name>
    <dbReference type="NCBI Taxonomy" id="1383812"/>
    <lineage>
        <taxon>Archaea</taxon>
        <taxon>Methanobacteriati</taxon>
        <taxon>Methanobacteriota</taxon>
        <taxon>Stenosarchaea group</taxon>
        <taxon>Halobacteria</taxon>
        <taxon>Halobacteriales</taxon>
        <taxon>Halobacteriaceae</taxon>
        <taxon>Halocalculus</taxon>
    </lineage>
</organism>
<comment type="caution">
    <text evidence="1">The sequence shown here is derived from an EMBL/GenBank/DDBJ whole genome shotgun (WGS) entry which is preliminary data.</text>
</comment>
<reference evidence="1" key="1">
    <citation type="journal article" date="2014" name="Int. J. Syst. Evol. Microbiol.">
        <title>Complete genome sequence of Corynebacterium casei LMG S-19264T (=DSM 44701T), isolated from a smear-ripened cheese.</title>
        <authorList>
            <consortium name="US DOE Joint Genome Institute (JGI-PGF)"/>
            <person name="Walter F."/>
            <person name="Albersmeier A."/>
            <person name="Kalinowski J."/>
            <person name="Ruckert C."/>
        </authorList>
    </citation>
    <scope>NUCLEOTIDE SEQUENCE</scope>
    <source>
        <strain evidence="1">JCM 19596</strain>
    </source>
</reference>
<gene>
    <name evidence="1" type="ORF">GCM10009039_08320</name>
</gene>
<dbReference type="RefSeq" id="WP_188976134.1">
    <property type="nucleotide sequence ID" value="NZ_BMPG01000001.1"/>
</dbReference>
<evidence type="ECO:0000313" key="2">
    <source>
        <dbReference type="Proteomes" id="UP000607197"/>
    </source>
</evidence>
<dbReference type="AlphaFoldDB" id="A0A830F3T7"/>
<name>A0A830F3T7_9EURY</name>
<dbReference type="Proteomes" id="UP000607197">
    <property type="component" value="Unassembled WGS sequence"/>
</dbReference>
<accession>A0A830F3T7</accession>
<keyword evidence="2" id="KW-1185">Reference proteome</keyword>
<sequence>MSSQTGWIGRRLVFEAGQPARSARSARDTSDAGDGFGGHDRLCSAVVYSAADGRWFVHYRSDDVVDATRAAVVLVFRERPAEVWLPEATAACLCERCSPALASTVVGVLDSACANVGAEFVRAASPFYAAER</sequence>
<evidence type="ECO:0000313" key="1">
    <source>
        <dbReference type="EMBL" id="GGL52368.1"/>
    </source>
</evidence>
<reference evidence="1" key="2">
    <citation type="submission" date="2020-09" db="EMBL/GenBank/DDBJ databases">
        <authorList>
            <person name="Sun Q."/>
            <person name="Ohkuma M."/>
        </authorList>
    </citation>
    <scope>NUCLEOTIDE SEQUENCE</scope>
    <source>
        <strain evidence="1">JCM 19596</strain>
    </source>
</reference>